<dbReference type="EMBL" id="JANSHE010000996">
    <property type="protein sequence ID" value="KAJ3005344.1"/>
    <property type="molecule type" value="Genomic_DNA"/>
</dbReference>
<keyword evidence="2" id="KW-1185">Reference proteome</keyword>
<organism evidence="1 2">
    <name type="scientific">Trametes sanguinea</name>
    <dbReference type="NCBI Taxonomy" id="158606"/>
    <lineage>
        <taxon>Eukaryota</taxon>
        <taxon>Fungi</taxon>
        <taxon>Dikarya</taxon>
        <taxon>Basidiomycota</taxon>
        <taxon>Agaricomycotina</taxon>
        <taxon>Agaricomycetes</taxon>
        <taxon>Polyporales</taxon>
        <taxon>Polyporaceae</taxon>
        <taxon>Trametes</taxon>
    </lineage>
</organism>
<accession>A0ACC1PY45</accession>
<evidence type="ECO:0000313" key="1">
    <source>
        <dbReference type="EMBL" id="KAJ3005344.1"/>
    </source>
</evidence>
<evidence type="ECO:0000313" key="2">
    <source>
        <dbReference type="Proteomes" id="UP001144978"/>
    </source>
</evidence>
<dbReference type="Proteomes" id="UP001144978">
    <property type="component" value="Unassembled WGS sequence"/>
</dbReference>
<name>A0ACC1PY45_9APHY</name>
<proteinExistence type="predicted"/>
<protein>
    <submittedName>
        <fullName evidence="1">Uncharacterized protein</fullName>
    </submittedName>
</protein>
<comment type="caution">
    <text evidence="1">The sequence shown here is derived from an EMBL/GenBank/DDBJ whole genome shotgun (WGS) entry which is preliminary data.</text>
</comment>
<gene>
    <name evidence="1" type="ORF">NUW54_g4378</name>
</gene>
<sequence>MFKKALADLKTSAPLRSSDRRKLKQRVLQSFPVLQPEEGDLLVPDGLQSQKFSTHLEEPGVAYLSPEGDPLWFTIGKGSEELIPTVYTLWKRPDLLPFLSTPALVVPKLISGADLMIPGVIQHSPDLVPDQLVSVTQYHRGAIGPPLAVGRMAVSSDTLRSAEEKDIKGKAVYVLHTWKDALWEMGSSKKADVPSPRDFGAADADEEPDTEASTADGQDTQPPDGDVDLESNDVQAPDTEHTSGVEPANGQSEGSSSTAKLTAEDVSSLLRTALIQAIGTTLSKIPPSSFPMSASTFWSTYVLPARPAFALEMYGLPDASSIDVKHSTFKNVKTFLKASAKEGLIKLKESKSDITVTGRAHLFFQHPDVLARRPHRTIGDIESKVKKAEDREQKEREAEEKRKGEIQVSELWKPFGTTVPFFVAAEKDTSELYNPTEIRNIVNDYVSSRNLINANDQQYINVGSDQALAIAVSVKGEDTPEFMKRDEVLRRVRAHMQTWHEIRAEGRDTLRKKGELKPISVVVKVRQGRKACTLITGFEPYGLQAEELAEELRKVCASSTSVTPIQGKPNSLEVMVQGKQIKAVTDLLIARGVPKKWIEATDQTTSKKK</sequence>
<reference evidence="1" key="1">
    <citation type="submission" date="2022-08" db="EMBL/GenBank/DDBJ databases">
        <title>Genome Sequence of Pycnoporus sanguineus.</title>
        <authorList>
            <person name="Buettner E."/>
        </authorList>
    </citation>
    <scope>NUCLEOTIDE SEQUENCE</scope>
    <source>
        <strain evidence="1">CG-C14</strain>
    </source>
</reference>